<dbReference type="EMBL" id="JBHEZY010000001">
    <property type="protein sequence ID" value="MFC1429540.1"/>
    <property type="molecule type" value="Genomic_DNA"/>
</dbReference>
<proteinExistence type="predicted"/>
<reference evidence="1 2" key="1">
    <citation type="submission" date="2024-09" db="EMBL/GenBank/DDBJ databases">
        <authorList>
            <person name="Lee S.D."/>
        </authorList>
    </citation>
    <scope>NUCLEOTIDE SEQUENCE [LARGE SCALE GENOMIC DNA]</scope>
    <source>
        <strain evidence="1 2">N1-3</strain>
    </source>
</reference>
<dbReference type="PANTHER" id="PTHR36974:SF1">
    <property type="entry name" value="DOXX FAMILY MEMBRANE PROTEIN"/>
    <property type="match status" value="1"/>
</dbReference>
<comment type="caution">
    <text evidence="1">The sequence shown here is derived from an EMBL/GenBank/DDBJ whole genome shotgun (WGS) entry which is preliminary data.</text>
</comment>
<dbReference type="Proteomes" id="UP001592530">
    <property type="component" value="Unassembled WGS sequence"/>
</dbReference>
<organism evidence="1 2">
    <name type="scientific">Streptacidiphilus alkalitolerans</name>
    <dbReference type="NCBI Taxonomy" id="3342712"/>
    <lineage>
        <taxon>Bacteria</taxon>
        <taxon>Bacillati</taxon>
        <taxon>Actinomycetota</taxon>
        <taxon>Actinomycetes</taxon>
        <taxon>Kitasatosporales</taxon>
        <taxon>Streptomycetaceae</taxon>
        <taxon>Streptacidiphilus</taxon>
    </lineage>
</organism>
<sequence length="145" mass="14818">MLPVIDRLHAKISGNRSALLLSGLLAGSGVLHFAVPGPYDSIVPKVLPGSPRAWTKVSGAVELAVAAAVALPQTRRVGGLAAAGLLAAVFPANVQMAYDYRNASPVKRAVAFGRLPLQAPLIGWALVVRGRASGAPGRVPGQASE</sequence>
<name>A0ABV6WU26_9ACTN</name>
<gene>
    <name evidence="1" type="ORF">ACEZDB_02580</name>
</gene>
<evidence type="ECO:0000313" key="1">
    <source>
        <dbReference type="EMBL" id="MFC1429540.1"/>
    </source>
</evidence>
<evidence type="ECO:0000313" key="2">
    <source>
        <dbReference type="Proteomes" id="UP001592530"/>
    </source>
</evidence>
<accession>A0ABV6WU26</accession>
<dbReference type="RefSeq" id="WP_380548208.1">
    <property type="nucleotide sequence ID" value="NZ_JBHEZY010000001.1"/>
</dbReference>
<dbReference type="PANTHER" id="PTHR36974">
    <property type="entry name" value="MEMBRANE PROTEIN-RELATED"/>
    <property type="match status" value="1"/>
</dbReference>
<protein>
    <recommendedName>
        <fullName evidence="3">DoxX family membrane protein</fullName>
    </recommendedName>
</protein>
<evidence type="ECO:0008006" key="3">
    <source>
        <dbReference type="Google" id="ProtNLM"/>
    </source>
</evidence>